<dbReference type="SUPFAM" id="SSF55486">
    <property type="entry name" value="Metalloproteases ('zincins'), catalytic domain"/>
    <property type="match status" value="1"/>
</dbReference>
<name>A0A3S4JWI3_CHRVL</name>
<dbReference type="InterPro" id="IPR008753">
    <property type="entry name" value="Peptidase_M13_N"/>
</dbReference>
<feature type="chain" id="PRO_5018552109" evidence="1">
    <location>
        <begin position="19"/>
        <end position="76"/>
    </location>
</feature>
<accession>A0A3S4JWI3</accession>
<dbReference type="Proteomes" id="UP000275777">
    <property type="component" value="Chromosome"/>
</dbReference>
<dbReference type="GO" id="GO:0006508">
    <property type="term" value="P:proteolysis"/>
    <property type="evidence" value="ECO:0007669"/>
    <property type="project" value="InterPro"/>
</dbReference>
<protein>
    <submittedName>
        <fullName evidence="3">Peptidase family M13</fullName>
    </submittedName>
</protein>
<reference evidence="3 4" key="1">
    <citation type="submission" date="2018-12" db="EMBL/GenBank/DDBJ databases">
        <authorList>
            <consortium name="Pathogen Informatics"/>
        </authorList>
    </citation>
    <scope>NUCLEOTIDE SEQUENCE [LARGE SCALE GENOMIC DNA]</scope>
    <source>
        <strain evidence="3 4">NCTC9695</strain>
    </source>
</reference>
<feature type="signal peptide" evidence="1">
    <location>
        <begin position="1"/>
        <end position="18"/>
    </location>
</feature>
<organism evidence="3 4">
    <name type="scientific">Chromobacterium violaceum</name>
    <dbReference type="NCBI Taxonomy" id="536"/>
    <lineage>
        <taxon>Bacteria</taxon>
        <taxon>Pseudomonadati</taxon>
        <taxon>Pseudomonadota</taxon>
        <taxon>Betaproteobacteria</taxon>
        <taxon>Neisseriales</taxon>
        <taxon>Chromobacteriaceae</taxon>
        <taxon>Chromobacterium</taxon>
    </lineage>
</organism>
<dbReference type="AlphaFoldDB" id="A0A3S4JWI3"/>
<dbReference type="EMBL" id="LR134182">
    <property type="protein sequence ID" value="VEB42370.1"/>
    <property type="molecule type" value="Genomic_DNA"/>
</dbReference>
<evidence type="ECO:0000256" key="1">
    <source>
        <dbReference type="SAM" id="SignalP"/>
    </source>
</evidence>
<gene>
    <name evidence="3" type="ORF">NCTC9695_02818</name>
</gene>
<evidence type="ECO:0000259" key="2">
    <source>
        <dbReference type="Pfam" id="PF05649"/>
    </source>
</evidence>
<evidence type="ECO:0000313" key="3">
    <source>
        <dbReference type="EMBL" id="VEB42370.1"/>
    </source>
</evidence>
<sequence length="76" mass="8244">MKMKALALALLLAGQAWAHGVSGIDTANFNSSVRPQDDIYRAVNGKWQDTHEIPASESWSGAFKELRDLSEARGAS</sequence>
<proteinExistence type="predicted"/>
<feature type="domain" description="Peptidase M13 N-terminal" evidence="2">
    <location>
        <begin position="35"/>
        <end position="72"/>
    </location>
</feature>
<keyword evidence="1" id="KW-0732">Signal</keyword>
<evidence type="ECO:0000313" key="4">
    <source>
        <dbReference type="Proteomes" id="UP000275777"/>
    </source>
</evidence>
<dbReference type="Pfam" id="PF05649">
    <property type="entry name" value="Peptidase_M13_N"/>
    <property type="match status" value="1"/>
</dbReference>